<evidence type="ECO:0000313" key="2">
    <source>
        <dbReference type="EMBL" id="MFC4609739.1"/>
    </source>
</evidence>
<keyword evidence="3" id="KW-1185">Reference proteome</keyword>
<feature type="transmembrane region" description="Helical" evidence="1">
    <location>
        <begin position="6"/>
        <end position="30"/>
    </location>
</feature>
<gene>
    <name evidence="2" type="ORF">ACFO9E_18240</name>
</gene>
<proteinExistence type="predicted"/>
<protein>
    <recommendedName>
        <fullName evidence="4">Protein kilB</fullName>
    </recommendedName>
</protein>
<sequence>MEPETVAALWGFGGTFVGAGVTLTATAMTLSRQAKEARKAKVEDQARAAGERALGHLYDLRRHLTEAGAPSVPQEHQPWKKIARGHIDAARMAVKLMPGADDLHERVEETLQMGEYLMAIPNGVRQHQAQNLKASATETINIISASMRADPLPNRSNLVRAYQCQLVQDARERAEEPSEITPS</sequence>
<accession>A0ABV9G9G8</accession>
<dbReference type="RefSeq" id="WP_381196880.1">
    <property type="nucleotide sequence ID" value="NZ_JBHSFE010000014.1"/>
</dbReference>
<dbReference type="EMBL" id="JBHSFE010000014">
    <property type="protein sequence ID" value="MFC4609739.1"/>
    <property type="molecule type" value="Genomic_DNA"/>
</dbReference>
<evidence type="ECO:0000313" key="3">
    <source>
        <dbReference type="Proteomes" id="UP001595993"/>
    </source>
</evidence>
<keyword evidence="1" id="KW-1133">Transmembrane helix</keyword>
<name>A0ABV9G9G8_9ACTN</name>
<keyword evidence="1" id="KW-0812">Transmembrane</keyword>
<evidence type="ECO:0008006" key="4">
    <source>
        <dbReference type="Google" id="ProtNLM"/>
    </source>
</evidence>
<comment type="caution">
    <text evidence="2">The sequence shown here is derived from an EMBL/GenBank/DDBJ whole genome shotgun (WGS) entry which is preliminary data.</text>
</comment>
<organism evidence="2 3">
    <name type="scientific">Streptomyces maoxianensis</name>
    <dbReference type="NCBI Taxonomy" id="1459942"/>
    <lineage>
        <taxon>Bacteria</taxon>
        <taxon>Bacillati</taxon>
        <taxon>Actinomycetota</taxon>
        <taxon>Actinomycetes</taxon>
        <taxon>Kitasatosporales</taxon>
        <taxon>Streptomycetaceae</taxon>
        <taxon>Streptomyces</taxon>
    </lineage>
</organism>
<dbReference type="Proteomes" id="UP001595993">
    <property type="component" value="Unassembled WGS sequence"/>
</dbReference>
<reference evidence="3" key="1">
    <citation type="journal article" date="2019" name="Int. J. Syst. Evol. Microbiol.">
        <title>The Global Catalogue of Microorganisms (GCM) 10K type strain sequencing project: providing services to taxonomists for standard genome sequencing and annotation.</title>
        <authorList>
            <consortium name="The Broad Institute Genomics Platform"/>
            <consortium name="The Broad Institute Genome Sequencing Center for Infectious Disease"/>
            <person name="Wu L."/>
            <person name="Ma J."/>
        </authorList>
    </citation>
    <scope>NUCLEOTIDE SEQUENCE [LARGE SCALE GENOMIC DNA]</scope>
    <source>
        <strain evidence="3">CGMCC 4.7139</strain>
    </source>
</reference>
<evidence type="ECO:0000256" key="1">
    <source>
        <dbReference type="SAM" id="Phobius"/>
    </source>
</evidence>
<keyword evidence="1" id="KW-0472">Membrane</keyword>